<dbReference type="KEGG" id="kpe:KPK_2685"/>
<dbReference type="BioCyc" id="KPNE507522:GI0B-2676-MONOMER"/>
<organism evidence="1 2">
    <name type="scientific">Klebsiella variicola (strain 342)</name>
    <name type="common">Klebsiella pneumoniae</name>
    <dbReference type="NCBI Taxonomy" id="507522"/>
    <lineage>
        <taxon>Bacteria</taxon>
        <taxon>Pseudomonadati</taxon>
        <taxon>Pseudomonadota</taxon>
        <taxon>Gammaproteobacteria</taxon>
        <taxon>Enterobacterales</taxon>
        <taxon>Enterobacteriaceae</taxon>
        <taxon>Klebsiella/Raoultella group</taxon>
        <taxon>Klebsiella</taxon>
        <taxon>Klebsiella pneumoniae complex</taxon>
    </lineage>
</organism>
<evidence type="ECO:0000313" key="1">
    <source>
        <dbReference type="EMBL" id="ACI07926.1"/>
    </source>
</evidence>
<dbReference type="AlphaFoldDB" id="B5XQP1"/>
<evidence type="ECO:0000313" key="2">
    <source>
        <dbReference type="Proteomes" id="UP000001734"/>
    </source>
</evidence>
<gene>
    <name evidence="1" type="ordered locus">KPK_2685</name>
</gene>
<accession>B5XQP1</accession>
<name>B5XQP1_KLEV3</name>
<dbReference type="Proteomes" id="UP000001734">
    <property type="component" value="Chromosome"/>
</dbReference>
<dbReference type="HOGENOM" id="CLU_3184811_0_0_6"/>
<sequence>MRRQRRRLPVDSALVWHVAVVAAIYRDKNMAQRNGMSMLQDHIMKI</sequence>
<reference evidence="1 2" key="1">
    <citation type="journal article" date="2008" name="PLoS Genet.">
        <title>Complete genome sequence of the N2-fixing broad host range endophyte Klebsiella pneumoniae 342 and virulence predictions verified in mice.</title>
        <authorList>
            <person name="Fouts D.E."/>
            <person name="Tyler H.L."/>
            <person name="DeBoy R.T."/>
            <person name="Daugherty S."/>
            <person name="Ren Q."/>
            <person name="Badger J.H."/>
            <person name="Durkin A.S."/>
            <person name="Huot H."/>
            <person name="Shrivastava S."/>
            <person name="Kothari S."/>
            <person name="Dodson R.J."/>
            <person name="Mohamoud Y."/>
            <person name="Khouri H."/>
            <person name="Roesch L.F."/>
            <person name="Krogfelt K.A."/>
            <person name="Struve C."/>
            <person name="Triplett E.W."/>
            <person name="Methe B.A."/>
        </authorList>
    </citation>
    <scope>NUCLEOTIDE SEQUENCE [LARGE SCALE GENOMIC DNA]</scope>
    <source>
        <strain evidence="1 2">342</strain>
    </source>
</reference>
<protein>
    <submittedName>
        <fullName evidence="1">Uncharacterized protein</fullName>
    </submittedName>
</protein>
<proteinExistence type="predicted"/>
<dbReference type="EMBL" id="CP000964">
    <property type="protein sequence ID" value="ACI07926.1"/>
    <property type="molecule type" value="Genomic_DNA"/>
</dbReference>